<sequence>MALGGMLGGLADSLGGIDGIIEKLNDAGIDASVIEGLDLEAIVGMIEEKGIDLSILETLGVSVEDIIEKVKGA</sequence>
<accession>A0ABQ4NGS6</accession>
<protein>
    <recommendedName>
        <fullName evidence="3">DUF937 domain-containing protein</fullName>
    </recommendedName>
</protein>
<keyword evidence="2" id="KW-1185">Reference proteome</keyword>
<proteinExistence type="predicted"/>
<dbReference type="RefSeq" id="WP_220747151.1">
    <property type="nucleotide sequence ID" value="NZ_BPFH01000001.1"/>
</dbReference>
<reference evidence="1 2" key="1">
    <citation type="submission" date="2021-05" db="EMBL/GenBank/DDBJ databases">
        <title>Bacteria Genome sequencing.</title>
        <authorList>
            <person name="Takabe Y."/>
            <person name="Nakajima Y."/>
            <person name="Suzuki S."/>
            <person name="Shiozaki T."/>
        </authorList>
    </citation>
    <scope>NUCLEOTIDE SEQUENCE [LARGE SCALE GENOMIC DNA]</scope>
    <source>
        <strain evidence="1 2">AI_62</strain>
    </source>
</reference>
<gene>
    <name evidence="1" type="ORF">JANAI62_02480</name>
</gene>
<evidence type="ECO:0000313" key="1">
    <source>
        <dbReference type="EMBL" id="GIT93625.1"/>
    </source>
</evidence>
<name>A0ABQ4NGS6_9RHOB</name>
<organism evidence="1 2">
    <name type="scientific">Jannaschia pagri</name>
    <dbReference type="NCBI Taxonomy" id="2829797"/>
    <lineage>
        <taxon>Bacteria</taxon>
        <taxon>Pseudomonadati</taxon>
        <taxon>Pseudomonadota</taxon>
        <taxon>Alphaproteobacteria</taxon>
        <taxon>Rhodobacterales</taxon>
        <taxon>Roseobacteraceae</taxon>
        <taxon>Jannaschia</taxon>
    </lineage>
</organism>
<dbReference type="Proteomes" id="UP000786693">
    <property type="component" value="Unassembled WGS sequence"/>
</dbReference>
<evidence type="ECO:0000313" key="2">
    <source>
        <dbReference type="Proteomes" id="UP000786693"/>
    </source>
</evidence>
<dbReference type="EMBL" id="BPFH01000001">
    <property type="protein sequence ID" value="GIT93625.1"/>
    <property type="molecule type" value="Genomic_DNA"/>
</dbReference>
<comment type="caution">
    <text evidence="1">The sequence shown here is derived from an EMBL/GenBank/DDBJ whole genome shotgun (WGS) entry which is preliminary data.</text>
</comment>
<evidence type="ECO:0008006" key="3">
    <source>
        <dbReference type="Google" id="ProtNLM"/>
    </source>
</evidence>